<organism evidence="2 3">
    <name type="scientific">Lineolata rhizophorae</name>
    <dbReference type="NCBI Taxonomy" id="578093"/>
    <lineage>
        <taxon>Eukaryota</taxon>
        <taxon>Fungi</taxon>
        <taxon>Dikarya</taxon>
        <taxon>Ascomycota</taxon>
        <taxon>Pezizomycotina</taxon>
        <taxon>Dothideomycetes</taxon>
        <taxon>Dothideomycetes incertae sedis</taxon>
        <taxon>Lineolatales</taxon>
        <taxon>Lineolataceae</taxon>
        <taxon>Lineolata</taxon>
    </lineage>
</organism>
<name>A0A6A6P3D2_9PEZI</name>
<feature type="compositionally biased region" description="Polar residues" evidence="1">
    <location>
        <begin position="120"/>
        <end position="129"/>
    </location>
</feature>
<keyword evidence="3" id="KW-1185">Reference proteome</keyword>
<evidence type="ECO:0000313" key="3">
    <source>
        <dbReference type="Proteomes" id="UP000799766"/>
    </source>
</evidence>
<protein>
    <submittedName>
        <fullName evidence="2">Uncharacterized protein</fullName>
    </submittedName>
</protein>
<evidence type="ECO:0000313" key="2">
    <source>
        <dbReference type="EMBL" id="KAF2458486.1"/>
    </source>
</evidence>
<proteinExistence type="predicted"/>
<sequence length="165" mass="18398">MPVPELPRHAKGAPASSDLANFFFSLLPMPDRPRLLDFKTSKPRGSRAVLVWQKGRERMCKVTCKSVRCEALVLAPNTPVIRPECYALELERATERAGSSLRSLRPGAAPSWFARAPSAQRVQTRPRQNTNERSRQQTRMLLKLSPLVPAHYSSLQSAARAQIPG</sequence>
<gene>
    <name evidence="2" type="ORF">BDY21DRAFT_204531</name>
</gene>
<dbReference type="AlphaFoldDB" id="A0A6A6P3D2"/>
<dbReference type="Proteomes" id="UP000799766">
    <property type="component" value="Unassembled WGS sequence"/>
</dbReference>
<feature type="region of interest" description="Disordered" evidence="1">
    <location>
        <begin position="115"/>
        <end position="136"/>
    </location>
</feature>
<evidence type="ECO:0000256" key="1">
    <source>
        <dbReference type="SAM" id="MobiDB-lite"/>
    </source>
</evidence>
<reference evidence="2" key="1">
    <citation type="journal article" date="2020" name="Stud. Mycol.">
        <title>101 Dothideomycetes genomes: a test case for predicting lifestyles and emergence of pathogens.</title>
        <authorList>
            <person name="Haridas S."/>
            <person name="Albert R."/>
            <person name="Binder M."/>
            <person name="Bloem J."/>
            <person name="Labutti K."/>
            <person name="Salamov A."/>
            <person name="Andreopoulos B."/>
            <person name="Baker S."/>
            <person name="Barry K."/>
            <person name="Bills G."/>
            <person name="Bluhm B."/>
            <person name="Cannon C."/>
            <person name="Castanera R."/>
            <person name="Culley D."/>
            <person name="Daum C."/>
            <person name="Ezra D."/>
            <person name="Gonzalez J."/>
            <person name="Henrissat B."/>
            <person name="Kuo A."/>
            <person name="Liang C."/>
            <person name="Lipzen A."/>
            <person name="Lutzoni F."/>
            <person name="Magnuson J."/>
            <person name="Mondo S."/>
            <person name="Nolan M."/>
            <person name="Ohm R."/>
            <person name="Pangilinan J."/>
            <person name="Park H.-J."/>
            <person name="Ramirez L."/>
            <person name="Alfaro M."/>
            <person name="Sun H."/>
            <person name="Tritt A."/>
            <person name="Yoshinaga Y."/>
            <person name="Zwiers L.-H."/>
            <person name="Turgeon B."/>
            <person name="Goodwin S."/>
            <person name="Spatafora J."/>
            <person name="Crous P."/>
            <person name="Grigoriev I."/>
        </authorList>
    </citation>
    <scope>NUCLEOTIDE SEQUENCE</scope>
    <source>
        <strain evidence="2">ATCC 16933</strain>
    </source>
</reference>
<dbReference type="EMBL" id="MU001677">
    <property type="protein sequence ID" value="KAF2458486.1"/>
    <property type="molecule type" value="Genomic_DNA"/>
</dbReference>
<accession>A0A6A6P3D2</accession>